<feature type="compositionally biased region" description="Polar residues" evidence="10">
    <location>
        <begin position="467"/>
        <end position="477"/>
    </location>
</feature>
<evidence type="ECO:0000259" key="11">
    <source>
        <dbReference type="Pfam" id="PF00759"/>
    </source>
</evidence>
<dbReference type="Proteomes" id="UP000594263">
    <property type="component" value="Unplaced"/>
</dbReference>
<dbReference type="SUPFAM" id="SSF48208">
    <property type="entry name" value="Six-hairpin glycosidases"/>
    <property type="match status" value="1"/>
</dbReference>
<dbReference type="EnsemblPlants" id="Kaladp0081s0318.1.v1.1">
    <property type="protein sequence ID" value="Kaladp0081s0318.1.v1.1"/>
    <property type="gene ID" value="Kaladp0081s0318.v1.1"/>
</dbReference>
<dbReference type="GO" id="GO:0030245">
    <property type="term" value="P:cellulose catabolic process"/>
    <property type="evidence" value="ECO:0007669"/>
    <property type="project" value="UniProtKB-KW"/>
</dbReference>
<feature type="domain" description="Glycoside hydrolase family 9" evidence="11">
    <location>
        <begin position="24"/>
        <end position="489"/>
    </location>
</feature>
<name>A0A7N0UTG0_KALFE</name>
<evidence type="ECO:0000256" key="7">
    <source>
        <dbReference type="ARBA" id="ARBA00023326"/>
    </source>
</evidence>
<keyword evidence="3 8" id="KW-0378">Hydrolase</keyword>
<dbReference type="InterPro" id="IPR018221">
    <property type="entry name" value="Glyco_hydro_9_His_AS"/>
</dbReference>
<evidence type="ECO:0000256" key="1">
    <source>
        <dbReference type="ARBA" id="ARBA00000966"/>
    </source>
</evidence>
<keyword evidence="13" id="KW-1185">Reference proteome</keyword>
<keyword evidence="6 8" id="KW-0326">Glycosidase</keyword>
<dbReference type="InterPro" id="IPR008928">
    <property type="entry name" value="6-hairpin_glycosidase_sf"/>
</dbReference>
<protein>
    <recommendedName>
        <fullName evidence="9">Endoglucanase</fullName>
        <ecNumber evidence="9">3.2.1.4</ecNumber>
    </recommendedName>
</protein>
<feature type="active site" evidence="8">
    <location>
        <position position="416"/>
    </location>
</feature>
<evidence type="ECO:0000256" key="8">
    <source>
        <dbReference type="PROSITE-ProRule" id="PRU10059"/>
    </source>
</evidence>
<evidence type="ECO:0000256" key="10">
    <source>
        <dbReference type="SAM" id="MobiDB-lite"/>
    </source>
</evidence>
<dbReference type="InterPro" id="IPR001701">
    <property type="entry name" value="Glyco_hydro_9"/>
</dbReference>
<evidence type="ECO:0000256" key="9">
    <source>
        <dbReference type="RuleBase" id="RU361166"/>
    </source>
</evidence>
<feature type="signal peptide" evidence="9">
    <location>
        <begin position="1"/>
        <end position="21"/>
    </location>
</feature>
<evidence type="ECO:0000256" key="5">
    <source>
        <dbReference type="ARBA" id="ARBA00023277"/>
    </source>
</evidence>
<keyword evidence="9" id="KW-0732">Signal</keyword>
<dbReference type="Pfam" id="PF00759">
    <property type="entry name" value="Glyco_hydro_9"/>
    <property type="match status" value="1"/>
</dbReference>
<reference evidence="12" key="1">
    <citation type="submission" date="2021-01" db="UniProtKB">
        <authorList>
            <consortium name="EnsemblPlants"/>
        </authorList>
    </citation>
    <scope>IDENTIFICATION</scope>
</reference>
<accession>A0A7N0UTG0</accession>
<dbReference type="OMA" id="VGQGVCP"/>
<sequence>MTFTRLFLVTLLCGLLGSVCAQDYGDALTKSILFYEGQRSGKLPSSQRLIWRRNSALNDGSDVKMDLVGGYYDAGDNVKFNFPMAFTVTMLAWSAVEYEDDLGSEADHAREAIRWGTDYFLKATSVDGVVAAQVGDPISDHNCWMRPEDMDTLRTTYLVNTTHPGSEVSAEIAAALAASSIVFKNVDVAYSKTLEARAIKVFEFADKYRGSYADSVGQGVCPFYCDFNGYMDELVWGASWLYAATGSESYLDYVNSNTNAMPVTITRMFDGQLSVANAGAEFGWDAKQAGINVFMSKYVVPSSPSQTNTFYSNADEFVCSVLPDSPTRSVTYSKGGLIFKPGGSNMQHTTCLSFLLLTYARQLTKSKRQVECGNVVGTPEKLIEIARGQVNYILGKNPLSLSYMVGYGNKFPERIHHRGSSLPSIAAHPAKIACKDGTPFYQTSDSNQNQLTGAIPGGPADDDSFPDNRQNATQAEPTTYINAPLIGLLAYFKGK</sequence>
<dbReference type="PROSITE" id="PS00592">
    <property type="entry name" value="GH9_2"/>
    <property type="match status" value="1"/>
</dbReference>
<dbReference type="PANTHER" id="PTHR22298">
    <property type="entry name" value="ENDO-1,4-BETA-GLUCANASE"/>
    <property type="match status" value="1"/>
</dbReference>
<organism evidence="12 13">
    <name type="scientific">Kalanchoe fedtschenkoi</name>
    <name type="common">Lavender scallops</name>
    <name type="synonym">South American air plant</name>
    <dbReference type="NCBI Taxonomy" id="63787"/>
    <lineage>
        <taxon>Eukaryota</taxon>
        <taxon>Viridiplantae</taxon>
        <taxon>Streptophyta</taxon>
        <taxon>Embryophyta</taxon>
        <taxon>Tracheophyta</taxon>
        <taxon>Spermatophyta</taxon>
        <taxon>Magnoliopsida</taxon>
        <taxon>eudicotyledons</taxon>
        <taxon>Gunneridae</taxon>
        <taxon>Pentapetalae</taxon>
        <taxon>Saxifragales</taxon>
        <taxon>Crassulaceae</taxon>
        <taxon>Kalanchoe</taxon>
    </lineage>
</organism>
<feature type="chain" id="PRO_5029941810" description="Endoglucanase" evidence="9">
    <location>
        <begin position="22"/>
        <end position="495"/>
    </location>
</feature>
<evidence type="ECO:0000256" key="2">
    <source>
        <dbReference type="ARBA" id="ARBA00007072"/>
    </source>
</evidence>
<feature type="compositionally biased region" description="Polar residues" evidence="10">
    <location>
        <begin position="443"/>
        <end position="452"/>
    </location>
</feature>
<keyword evidence="7 8" id="KW-0624">Polysaccharide degradation</keyword>
<evidence type="ECO:0000313" key="13">
    <source>
        <dbReference type="Proteomes" id="UP000594263"/>
    </source>
</evidence>
<feature type="region of interest" description="Disordered" evidence="10">
    <location>
        <begin position="443"/>
        <end position="477"/>
    </location>
</feature>
<comment type="catalytic activity">
    <reaction evidence="1 9">
        <text>Endohydrolysis of (1-&gt;4)-beta-D-glucosidic linkages in cellulose, lichenin and cereal beta-D-glucans.</text>
        <dbReference type="EC" id="3.2.1.4"/>
    </reaction>
</comment>
<evidence type="ECO:0000256" key="6">
    <source>
        <dbReference type="ARBA" id="ARBA00023295"/>
    </source>
</evidence>
<evidence type="ECO:0000313" key="12">
    <source>
        <dbReference type="EnsemblPlants" id="Kaladp0081s0318.1.v1.1"/>
    </source>
</evidence>
<dbReference type="EC" id="3.2.1.4" evidence="9"/>
<dbReference type="Gramene" id="Kaladp0081s0318.1.v1.1">
    <property type="protein sequence ID" value="Kaladp0081s0318.1.v1.1"/>
    <property type="gene ID" value="Kaladp0081s0318.v1.1"/>
</dbReference>
<evidence type="ECO:0000256" key="4">
    <source>
        <dbReference type="ARBA" id="ARBA00023001"/>
    </source>
</evidence>
<evidence type="ECO:0000256" key="3">
    <source>
        <dbReference type="ARBA" id="ARBA00022801"/>
    </source>
</evidence>
<dbReference type="GO" id="GO:0008810">
    <property type="term" value="F:cellulase activity"/>
    <property type="evidence" value="ECO:0007669"/>
    <property type="project" value="UniProtKB-EC"/>
</dbReference>
<dbReference type="FunFam" id="1.50.10.10:FF:000020">
    <property type="entry name" value="Endoglucanase"/>
    <property type="match status" value="1"/>
</dbReference>
<keyword evidence="4 9" id="KW-0136">Cellulose degradation</keyword>
<keyword evidence="5 8" id="KW-0119">Carbohydrate metabolism</keyword>
<proteinExistence type="inferred from homology"/>
<comment type="similarity">
    <text evidence="2 8 9">Belongs to the glycosyl hydrolase 9 (cellulase E) family.</text>
</comment>
<dbReference type="InterPro" id="IPR012341">
    <property type="entry name" value="6hp_glycosidase-like_sf"/>
</dbReference>
<dbReference type="Gene3D" id="1.50.10.10">
    <property type="match status" value="1"/>
</dbReference>
<dbReference type="AlphaFoldDB" id="A0A7N0UTG0"/>